<feature type="domain" description="BED-type" evidence="10">
    <location>
        <begin position="90"/>
        <end position="152"/>
    </location>
</feature>
<dbReference type="PANTHER" id="PTHR46481">
    <property type="entry name" value="ZINC FINGER BED DOMAIN-CONTAINING PROTEIN 4"/>
    <property type="match status" value="1"/>
</dbReference>
<keyword evidence="9" id="KW-0732">Signal</keyword>
<sequence>MALFPLVVFESVGCGSVPANCNMPEPEDNMDSVGTGTQFDSQQAMVMVPMSVAEQPSLETQEQGKTEGTKKVVIDVDEKETEKTQRKELAPRSEMWQHFIKIKDDKGLLKAGRCKYCHRDIKADTRGHGTSALKKHFGTCKRNPHVFNKDPKQGTLQACRGEAPTTWRFDQEALREAFAEMVIEDEQPFCFGEKPGFRKFMSKACPRFQFPSRRTCTRDIVRHYFEEKAKLKKFFKDSCQRVCLTTDCWTSQVQDGYMTVTATFIDENWNLHKKVISFFMVKGHKGEDIGKNLTRCLADWGLDRVMTVTLDNASANDSGVDYLRRQLQKTNIAKGKFLHMRCVAHIVNLIVRDGLQEVDLSIKRVRAAVRYIKNGTSRLVKFKEIAEEEKVDSKAFLKLDVPTRWNYTYLMLKAAIVYEKVFLKLAEDDTNYVIDLSEARDGFGHPDEDDWDNAKKMAQFLQHFHDLTVRISSSLQVTCNTFFHEIGEVHLLIQEWLNSEDNLQVSMGMRMKEKFDKYWGLWHTNSKDNDRQQQEQDRDKGRSKGRGKEKDKDKDKENINLFIFVAAFLDPRYKLSLYTKISVEEIFGEERCQLVWAAINTCVRELFEEYRNMYATSEETTQVIDANQSKGEWIEEYGGKGKKNEQPSVGTSKSQTPSSNNQASTPSKT</sequence>
<keyword evidence="4" id="KW-0805">Transcription regulation</keyword>
<organism evidence="11 12">
    <name type="scientific">Miscanthus lutarioriparius</name>
    <dbReference type="NCBI Taxonomy" id="422564"/>
    <lineage>
        <taxon>Eukaryota</taxon>
        <taxon>Viridiplantae</taxon>
        <taxon>Streptophyta</taxon>
        <taxon>Embryophyta</taxon>
        <taxon>Tracheophyta</taxon>
        <taxon>Spermatophyta</taxon>
        <taxon>Magnoliopsida</taxon>
        <taxon>Liliopsida</taxon>
        <taxon>Poales</taxon>
        <taxon>Poaceae</taxon>
        <taxon>PACMAD clade</taxon>
        <taxon>Panicoideae</taxon>
        <taxon>Andropogonodae</taxon>
        <taxon>Andropogoneae</taxon>
        <taxon>Saccharinae</taxon>
        <taxon>Miscanthus</taxon>
    </lineage>
</organism>
<dbReference type="PANTHER" id="PTHR46481:SF7">
    <property type="entry name" value="ZINC FINGER BED DOMAIN-CONTAINING PROTEIN RICESLEEPER 2-LIKE"/>
    <property type="match status" value="1"/>
</dbReference>
<keyword evidence="5" id="KW-0238">DNA-binding</keyword>
<dbReference type="SUPFAM" id="SSF140996">
    <property type="entry name" value="Hermes dimerisation domain"/>
    <property type="match status" value="1"/>
</dbReference>
<evidence type="ECO:0000313" key="11">
    <source>
        <dbReference type="EMBL" id="CAD6224275.1"/>
    </source>
</evidence>
<evidence type="ECO:0000256" key="4">
    <source>
        <dbReference type="ARBA" id="ARBA00023015"/>
    </source>
</evidence>
<name>A0A811NFQ7_9POAL</name>
<dbReference type="InterPro" id="IPR025525">
    <property type="entry name" value="hAT-like_transposase_RNase-H"/>
</dbReference>
<keyword evidence="3" id="KW-0862">Zinc</keyword>
<protein>
    <recommendedName>
        <fullName evidence="10">BED-type domain-containing protein</fullName>
    </recommendedName>
</protein>
<feature type="region of interest" description="Disordered" evidence="8">
    <location>
        <begin position="527"/>
        <end position="553"/>
    </location>
</feature>
<dbReference type="SMART" id="SM00614">
    <property type="entry name" value="ZnF_BED"/>
    <property type="match status" value="1"/>
</dbReference>
<gene>
    <name evidence="11" type="ORF">NCGR_LOCUS16580</name>
</gene>
<comment type="caution">
    <text evidence="11">The sequence shown here is derived from an EMBL/GenBank/DDBJ whole genome shotgun (WGS) entry which is preliminary data.</text>
</comment>
<dbReference type="Proteomes" id="UP000604825">
    <property type="component" value="Unassembled WGS sequence"/>
</dbReference>
<dbReference type="InterPro" id="IPR012337">
    <property type="entry name" value="RNaseH-like_sf"/>
</dbReference>
<dbReference type="InterPro" id="IPR003656">
    <property type="entry name" value="Znf_BED"/>
</dbReference>
<dbReference type="SUPFAM" id="SSF53098">
    <property type="entry name" value="Ribonuclease H-like"/>
    <property type="match status" value="1"/>
</dbReference>
<keyword evidence="6" id="KW-0804">Transcription</keyword>
<evidence type="ECO:0000256" key="2">
    <source>
        <dbReference type="ARBA" id="ARBA00022771"/>
    </source>
</evidence>
<dbReference type="GO" id="GO:0008270">
    <property type="term" value="F:zinc ion binding"/>
    <property type="evidence" value="ECO:0007669"/>
    <property type="project" value="UniProtKB-KW"/>
</dbReference>
<dbReference type="AlphaFoldDB" id="A0A811NFQ7"/>
<accession>A0A811NFQ7</accession>
<evidence type="ECO:0000259" key="10">
    <source>
        <dbReference type="PROSITE" id="PS50808"/>
    </source>
</evidence>
<dbReference type="PROSITE" id="PS50808">
    <property type="entry name" value="ZF_BED"/>
    <property type="match status" value="1"/>
</dbReference>
<keyword evidence="2 7" id="KW-0863">Zinc-finger</keyword>
<evidence type="ECO:0000256" key="5">
    <source>
        <dbReference type="ARBA" id="ARBA00023125"/>
    </source>
</evidence>
<dbReference type="EMBL" id="CAJGYO010000004">
    <property type="protein sequence ID" value="CAD6224275.1"/>
    <property type="molecule type" value="Genomic_DNA"/>
</dbReference>
<evidence type="ECO:0000256" key="1">
    <source>
        <dbReference type="ARBA" id="ARBA00022723"/>
    </source>
</evidence>
<evidence type="ECO:0000313" key="12">
    <source>
        <dbReference type="Proteomes" id="UP000604825"/>
    </source>
</evidence>
<dbReference type="Pfam" id="PF02892">
    <property type="entry name" value="zf-BED"/>
    <property type="match status" value="1"/>
</dbReference>
<dbReference type="SUPFAM" id="SSF57667">
    <property type="entry name" value="beta-beta-alpha zinc fingers"/>
    <property type="match status" value="1"/>
</dbReference>
<dbReference type="Pfam" id="PF14372">
    <property type="entry name" value="hAT-like_RNase-H"/>
    <property type="match status" value="2"/>
</dbReference>
<evidence type="ECO:0000256" key="3">
    <source>
        <dbReference type="ARBA" id="ARBA00022833"/>
    </source>
</evidence>
<dbReference type="GO" id="GO:0003677">
    <property type="term" value="F:DNA binding"/>
    <property type="evidence" value="ECO:0007669"/>
    <property type="project" value="UniProtKB-KW"/>
</dbReference>
<feature type="compositionally biased region" description="Polar residues" evidence="8">
    <location>
        <begin position="646"/>
        <end position="669"/>
    </location>
</feature>
<dbReference type="InterPro" id="IPR052035">
    <property type="entry name" value="ZnF_BED_domain_contain"/>
</dbReference>
<dbReference type="OrthoDB" id="785030at2759"/>
<feature type="region of interest" description="Disordered" evidence="8">
    <location>
        <begin position="56"/>
        <end position="89"/>
    </location>
</feature>
<evidence type="ECO:0000256" key="7">
    <source>
        <dbReference type="PROSITE-ProRule" id="PRU00027"/>
    </source>
</evidence>
<feature type="region of interest" description="Disordered" evidence="8">
    <location>
        <begin position="634"/>
        <end position="669"/>
    </location>
</feature>
<feature type="chain" id="PRO_5032332849" description="BED-type domain-containing protein" evidence="9">
    <location>
        <begin position="20"/>
        <end position="669"/>
    </location>
</feature>
<evidence type="ECO:0000256" key="6">
    <source>
        <dbReference type="ARBA" id="ARBA00023163"/>
    </source>
</evidence>
<reference evidence="11" key="1">
    <citation type="submission" date="2020-10" db="EMBL/GenBank/DDBJ databases">
        <authorList>
            <person name="Han B."/>
            <person name="Lu T."/>
            <person name="Zhao Q."/>
            <person name="Huang X."/>
            <person name="Zhao Y."/>
        </authorList>
    </citation>
    <scope>NUCLEOTIDE SEQUENCE</scope>
</reference>
<keyword evidence="12" id="KW-1185">Reference proteome</keyword>
<evidence type="ECO:0000256" key="9">
    <source>
        <dbReference type="SAM" id="SignalP"/>
    </source>
</evidence>
<feature type="signal peptide" evidence="9">
    <location>
        <begin position="1"/>
        <end position="19"/>
    </location>
</feature>
<feature type="compositionally biased region" description="Basic and acidic residues" evidence="8">
    <location>
        <begin position="62"/>
        <end position="89"/>
    </location>
</feature>
<keyword evidence="1" id="KW-0479">Metal-binding</keyword>
<evidence type="ECO:0000256" key="8">
    <source>
        <dbReference type="SAM" id="MobiDB-lite"/>
    </source>
</evidence>
<proteinExistence type="predicted"/>
<dbReference type="InterPro" id="IPR036236">
    <property type="entry name" value="Znf_C2H2_sf"/>
</dbReference>